<evidence type="ECO:0000313" key="1">
    <source>
        <dbReference type="EMBL" id="OHF03269.1"/>
    </source>
</evidence>
<proteinExistence type="predicted"/>
<dbReference type="AlphaFoldDB" id="A0A1G4BP92"/>
<comment type="caution">
    <text evidence="1">The sequence shown here is derived from an EMBL/GenBank/DDBJ whole genome shotgun (WGS) entry which is preliminary data.</text>
</comment>
<protein>
    <submittedName>
        <fullName evidence="1">Uncharacterized protein</fullName>
    </submittedName>
</protein>
<keyword evidence="2" id="KW-1185">Reference proteome</keyword>
<dbReference type="OrthoDB" id="269227at2759"/>
<accession>A0A1G4BP92</accession>
<evidence type="ECO:0000313" key="2">
    <source>
        <dbReference type="Proteomes" id="UP000176998"/>
    </source>
</evidence>
<dbReference type="STRING" id="1209926.A0A1G4BP92"/>
<name>A0A1G4BP92_9PEZI</name>
<dbReference type="GeneID" id="34554488"/>
<dbReference type="EMBL" id="MJBS01000007">
    <property type="protein sequence ID" value="OHF03269.1"/>
    <property type="molecule type" value="Genomic_DNA"/>
</dbReference>
<gene>
    <name evidence="1" type="ORF">CORC01_01322</name>
</gene>
<organism evidence="1 2">
    <name type="scientific">Colletotrichum orchidophilum</name>
    <dbReference type="NCBI Taxonomy" id="1209926"/>
    <lineage>
        <taxon>Eukaryota</taxon>
        <taxon>Fungi</taxon>
        <taxon>Dikarya</taxon>
        <taxon>Ascomycota</taxon>
        <taxon>Pezizomycotina</taxon>
        <taxon>Sordariomycetes</taxon>
        <taxon>Hypocreomycetidae</taxon>
        <taxon>Glomerellales</taxon>
        <taxon>Glomerellaceae</taxon>
        <taxon>Colletotrichum</taxon>
    </lineage>
</organism>
<sequence>MPSPLIVECYREAKRIGDHKKNSVAIQRDICLFTNTVKATSFGELSLLSVPKNVADPYIEPISWGSLTPFIKNGHNPKYKAGDNLSAAAATRIIGGMGGHWTCCTPLEAGEFVEWACTATMLVNDLADPSKRHDRFKLRANTQCVRLVLNKDSGQVEAAELEDLLGA</sequence>
<dbReference type="Proteomes" id="UP000176998">
    <property type="component" value="Unassembled WGS sequence"/>
</dbReference>
<reference evidence="1 2" key="1">
    <citation type="submission" date="2016-09" db="EMBL/GenBank/DDBJ databases">
        <authorList>
            <person name="Capua I."/>
            <person name="De Benedictis P."/>
            <person name="Joannis T."/>
            <person name="Lombin L.H."/>
            <person name="Cattoli G."/>
        </authorList>
    </citation>
    <scope>NUCLEOTIDE SEQUENCE [LARGE SCALE GENOMIC DNA]</scope>
    <source>
        <strain evidence="1 2">IMI 309357</strain>
    </source>
</reference>
<dbReference type="RefSeq" id="XP_022480406.1">
    <property type="nucleotide sequence ID" value="XM_022612978.1"/>
</dbReference>